<comment type="caution">
    <text evidence="2">The sequence shown here is derived from an EMBL/GenBank/DDBJ whole genome shotgun (WGS) entry which is preliminary data.</text>
</comment>
<name>A0A498HL89_MALDO</name>
<accession>A0A498HL89</accession>
<dbReference type="AlphaFoldDB" id="A0A498HL89"/>
<gene>
    <name evidence="2" type="ORF">DVH24_033784</name>
</gene>
<evidence type="ECO:0000313" key="3">
    <source>
        <dbReference type="Proteomes" id="UP000290289"/>
    </source>
</evidence>
<evidence type="ECO:0000256" key="1">
    <source>
        <dbReference type="SAM" id="MobiDB-lite"/>
    </source>
</evidence>
<feature type="region of interest" description="Disordered" evidence="1">
    <location>
        <begin position="76"/>
        <end position="105"/>
    </location>
</feature>
<dbReference type="EMBL" id="RDQH01000342">
    <property type="protein sequence ID" value="RXH72246.1"/>
    <property type="molecule type" value="Genomic_DNA"/>
</dbReference>
<protein>
    <submittedName>
        <fullName evidence="2">Uncharacterized protein</fullName>
    </submittedName>
</protein>
<dbReference type="Proteomes" id="UP000290289">
    <property type="component" value="Chromosome 16"/>
</dbReference>
<keyword evidence="3" id="KW-1185">Reference proteome</keyword>
<organism evidence="2 3">
    <name type="scientific">Malus domestica</name>
    <name type="common">Apple</name>
    <name type="synonym">Pyrus malus</name>
    <dbReference type="NCBI Taxonomy" id="3750"/>
    <lineage>
        <taxon>Eukaryota</taxon>
        <taxon>Viridiplantae</taxon>
        <taxon>Streptophyta</taxon>
        <taxon>Embryophyta</taxon>
        <taxon>Tracheophyta</taxon>
        <taxon>Spermatophyta</taxon>
        <taxon>Magnoliopsida</taxon>
        <taxon>eudicotyledons</taxon>
        <taxon>Gunneridae</taxon>
        <taxon>Pentapetalae</taxon>
        <taxon>rosids</taxon>
        <taxon>fabids</taxon>
        <taxon>Rosales</taxon>
        <taxon>Rosaceae</taxon>
        <taxon>Amygdaloideae</taxon>
        <taxon>Maleae</taxon>
        <taxon>Malus</taxon>
    </lineage>
</organism>
<proteinExistence type="predicted"/>
<evidence type="ECO:0000313" key="2">
    <source>
        <dbReference type="EMBL" id="RXH72246.1"/>
    </source>
</evidence>
<reference evidence="2 3" key="1">
    <citation type="submission" date="2018-10" db="EMBL/GenBank/DDBJ databases">
        <title>A high-quality apple genome assembly.</title>
        <authorList>
            <person name="Hu J."/>
        </authorList>
    </citation>
    <scope>NUCLEOTIDE SEQUENCE [LARGE SCALE GENOMIC DNA]</scope>
    <source>
        <strain evidence="3">cv. HFTH1</strain>
        <tissue evidence="2">Young leaf</tissue>
    </source>
</reference>
<sequence>MNRFELVGADLVLLEPIRLDHRQIEHSSTPIPNNLQSLHIYHLRPRQHSDGVHTAAADPVTARPIEPDIQWRSKAAYSTSRTESRLRSRRTVRNVPGKDASRALAKMTKNDEDMTASLDGLTASRLKAHLQASRRKVRW</sequence>